<keyword evidence="3" id="KW-1003">Cell membrane</keyword>
<dbReference type="Pfam" id="PF00924">
    <property type="entry name" value="MS_channel_2nd"/>
    <property type="match status" value="1"/>
</dbReference>
<comment type="similarity">
    <text evidence="2">Belongs to the MscS (TC 1.A.23) family.</text>
</comment>
<evidence type="ECO:0000313" key="9">
    <source>
        <dbReference type="EMBL" id="MCY1083639.1"/>
    </source>
</evidence>
<reference evidence="9 10" key="1">
    <citation type="submission" date="2022-11" db="EMBL/GenBank/DDBJ databases">
        <title>Minimal conservation of predation-associated metabolite biosynthetic gene clusters underscores biosynthetic potential of Myxococcota including descriptions for ten novel species: Archangium lansinium sp. nov., Myxococcus landrumus sp. nov., Nannocystis bai.</title>
        <authorList>
            <person name="Ahearne A."/>
            <person name="Stevens C."/>
            <person name="Phillips K."/>
        </authorList>
    </citation>
    <scope>NUCLEOTIDE SEQUENCE [LARGE SCALE GENOMIC DNA]</scope>
    <source>
        <strain evidence="9 10">MIWBW</strain>
    </source>
</reference>
<accession>A0ABT4APN2</accession>
<dbReference type="InterPro" id="IPR006685">
    <property type="entry name" value="MscS_channel_2nd"/>
</dbReference>
<evidence type="ECO:0000256" key="7">
    <source>
        <dbReference type="SAM" id="Phobius"/>
    </source>
</evidence>
<organism evidence="9 10">
    <name type="scientific">Archangium lansingense</name>
    <dbReference type="NCBI Taxonomy" id="2995310"/>
    <lineage>
        <taxon>Bacteria</taxon>
        <taxon>Pseudomonadati</taxon>
        <taxon>Myxococcota</taxon>
        <taxon>Myxococcia</taxon>
        <taxon>Myxococcales</taxon>
        <taxon>Cystobacterineae</taxon>
        <taxon>Archangiaceae</taxon>
        <taxon>Archangium</taxon>
    </lineage>
</organism>
<dbReference type="RefSeq" id="WP_267542163.1">
    <property type="nucleotide sequence ID" value="NZ_JAPNKA010000001.1"/>
</dbReference>
<name>A0ABT4APN2_9BACT</name>
<dbReference type="PROSITE" id="PS00888">
    <property type="entry name" value="CNMP_BINDING_1"/>
    <property type="match status" value="1"/>
</dbReference>
<dbReference type="Proteomes" id="UP001207654">
    <property type="component" value="Unassembled WGS sequence"/>
</dbReference>
<dbReference type="Gene3D" id="1.10.287.1260">
    <property type="match status" value="1"/>
</dbReference>
<sequence>MTLRVTGEQARGVLPFLQSHLSLIMGVLLTLLVVGVRAASSDAQFRKELGGALGFLMTFLALRVVDSQFGELLHSKLLPLLHVAWMLTFAFGSIRAAMSLGVLTLTRLGIRTPPQKILRDVVEISLYIIAVVPILRAELAIDLTSLLATSAIVSVVLGLAMQDTLGNLFAGLSLQLERPYQVGDWVTIKEITGRVVQVAWRATRLETSRKEIITLPNNVCSKEAVKNYSRGGQPVGVDLSFHGPYDRAPNEVKEAVLEVLEQVPLVLSVPPPMCRTLGFEELGIRYQVRYYVEDYSQADGVSAEFYTRIWYRFRREGLELPAQRKLNMAMGAPGAEFSAELVADMLRRVDLFKVLQEEERTRLRQEMVPRRFARGERVIEQGEKGNTFYLVGRGELSVRTGGMEVSRLSRGNYFGEMSLLTGEPRTATVVALTDVVLLELGRPAFARLFEEHPELAPKLSGMLAHRRMQLDAAMTASGERLPITEEVDILGRLKNIFRLS</sequence>
<comment type="subcellular location">
    <subcellularLocation>
        <location evidence="1">Cell membrane</location>
        <topology evidence="1">Multi-pass membrane protein</topology>
    </subcellularLocation>
</comment>
<dbReference type="InterPro" id="IPR023408">
    <property type="entry name" value="MscS_beta-dom_sf"/>
</dbReference>
<comment type="caution">
    <text evidence="9">The sequence shown here is derived from an EMBL/GenBank/DDBJ whole genome shotgun (WGS) entry which is preliminary data.</text>
</comment>
<feature type="domain" description="Cyclic nucleotide-binding" evidence="8">
    <location>
        <begin position="351"/>
        <end position="466"/>
    </location>
</feature>
<dbReference type="InterPro" id="IPR000595">
    <property type="entry name" value="cNMP-bd_dom"/>
</dbReference>
<dbReference type="EMBL" id="JAPNKA010000001">
    <property type="protein sequence ID" value="MCY1083639.1"/>
    <property type="molecule type" value="Genomic_DNA"/>
</dbReference>
<dbReference type="CDD" id="cd00038">
    <property type="entry name" value="CAP_ED"/>
    <property type="match status" value="1"/>
</dbReference>
<dbReference type="Gene3D" id="2.60.120.10">
    <property type="entry name" value="Jelly Rolls"/>
    <property type="match status" value="1"/>
</dbReference>
<dbReference type="PANTHER" id="PTHR30221">
    <property type="entry name" value="SMALL-CONDUCTANCE MECHANOSENSITIVE CHANNEL"/>
    <property type="match status" value="1"/>
</dbReference>
<evidence type="ECO:0000256" key="2">
    <source>
        <dbReference type="ARBA" id="ARBA00008017"/>
    </source>
</evidence>
<dbReference type="SUPFAM" id="SSF50182">
    <property type="entry name" value="Sm-like ribonucleoproteins"/>
    <property type="match status" value="1"/>
</dbReference>
<dbReference type="SUPFAM" id="SSF82689">
    <property type="entry name" value="Mechanosensitive channel protein MscS (YggB), C-terminal domain"/>
    <property type="match status" value="1"/>
</dbReference>
<dbReference type="Gene3D" id="2.30.30.60">
    <property type="match status" value="1"/>
</dbReference>
<evidence type="ECO:0000256" key="4">
    <source>
        <dbReference type="ARBA" id="ARBA00022692"/>
    </source>
</evidence>
<dbReference type="InterPro" id="IPR011014">
    <property type="entry name" value="MscS_channel_TM-2"/>
</dbReference>
<dbReference type="SUPFAM" id="SSF51206">
    <property type="entry name" value="cAMP-binding domain-like"/>
    <property type="match status" value="1"/>
</dbReference>
<evidence type="ECO:0000256" key="6">
    <source>
        <dbReference type="ARBA" id="ARBA00023136"/>
    </source>
</evidence>
<dbReference type="PRINTS" id="PR00103">
    <property type="entry name" value="CAMPKINASE"/>
</dbReference>
<feature type="transmembrane region" description="Helical" evidence="7">
    <location>
        <begin position="141"/>
        <end position="160"/>
    </location>
</feature>
<dbReference type="SMART" id="SM00100">
    <property type="entry name" value="cNMP"/>
    <property type="match status" value="1"/>
</dbReference>
<evidence type="ECO:0000256" key="1">
    <source>
        <dbReference type="ARBA" id="ARBA00004651"/>
    </source>
</evidence>
<dbReference type="PROSITE" id="PS50042">
    <property type="entry name" value="CNMP_BINDING_3"/>
    <property type="match status" value="1"/>
</dbReference>
<proteinExistence type="inferred from homology"/>
<feature type="transmembrane region" description="Helical" evidence="7">
    <location>
        <begin position="20"/>
        <end position="37"/>
    </location>
</feature>
<dbReference type="Pfam" id="PF21082">
    <property type="entry name" value="MS_channel_3rd"/>
    <property type="match status" value="1"/>
</dbReference>
<keyword evidence="5 7" id="KW-1133">Transmembrane helix</keyword>
<gene>
    <name evidence="9" type="ORF">OV287_55295</name>
</gene>
<dbReference type="InterPro" id="IPR049278">
    <property type="entry name" value="MS_channel_C"/>
</dbReference>
<dbReference type="InterPro" id="IPR018488">
    <property type="entry name" value="cNMP-bd_CS"/>
</dbReference>
<dbReference type="Pfam" id="PF00027">
    <property type="entry name" value="cNMP_binding"/>
    <property type="match status" value="1"/>
</dbReference>
<dbReference type="InterPro" id="IPR011066">
    <property type="entry name" value="MscS_channel_C_sf"/>
</dbReference>
<evidence type="ECO:0000256" key="5">
    <source>
        <dbReference type="ARBA" id="ARBA00022989"/>
    </source>
</evidence>
<keyword evidence="4 7" id="KW-0812">Transmembrane</keyword>
<dbReference type="InterPro" id="IPR010920">
    <property type="entry name" value="LSM_dom_sf"/>
</dbReference>
<protein>
    <submittedName>
        <fullName evidence="9">Mechanosensitive ion channel family protein</fullName>
    </submittedName>
</protein>
<evidence type="ECO:0000313" key="10">
    <source>
        <dbReference type="Proteomes" id="UP001207654"/>
    </source>
</evidence>
<dbReference type="InterPro" id="IPR045275">
    <property type="entry name" value="MscS_archaea/bacteria_type"/>
</dbReference>
<dbReference type="InterPro" id="IPR014710">
    <property type="entry name" value="RmlC-like_jellyroll"/>
</dbReference>
<keyword evidence="6 7" id="KW-0472">Membrane</keyword>
<dbReference type="InterPro" id="IPR018490">
    <property type="entry name" value="cNMP-bd_dom_sf"/>
</dbReference>
<dbReference type="PROSITE" id="PS00889">
    <property type="entry name" value="CNMP_BINDING_2"/>
    <property type="match status" value="1"/>
</dbReference>
<dbReference type="PANTHER" id="PTHR30221:SF1">
    <property type="entry name" value="SMALL-CONDUCTANCE MECHANOSENSITIVE CHANNEL"/>
    <property type="match status" value="1"/>
</dbReference>
<feature type="transmembrane region" description="Helical" evidence="7">
    <location>
        <begin position="85"/>
        <end position="105"/>
    </location>
</feature>
<dbReference type="SUPFAM" id="SSF82861">
    <property type="entry name" value="Mechanosensitive channel protein MscS (YggB), transmembrane region"/>
    <property type="match status" value="1"/>
</dbReference>
<dbReference type="Gene3D" id="3.30.70.100">
    <property type="match status" value="1"/>
</dbReference>
<feature type="transmembrane region" description="Helical" evidence="7">
    <location>
        <begin position="49"/>
        <end position="65"/>
    </location>
</feature>
<evidence type="ECO:0000259" key="8">
    <source>
        <dbReference type="PROSITE" id="PS50042"/>
    </source>
</evidence>
<keyword evidence="10" id="KW-1185">Reference proteome</keyword>
<evidence type="ECO:0000256" key="3">
    <source>
        <dbReference type="ARBA" id="ARBA00022475"/>
    </source>
</evidence>